<accession>A0A9P6B402</accession>
<feature type="binding site" evidence="9">
    <location>
        <position position="282"/>
    </location>
    <ligand>
        <name>a divalent metal cation</name>
        <dbReference type="ChEBI" id="CHEBI:60240"/>
        <label>2</label>
        <note>catalytic</note>
    </ligand>
</feature>
<feature type="binding site" evidence="9">
    <location>
        <position position="318"/>
    </location>
    <ligand>
        <name>a divalent metal cation</name>
        <dbReference type="ChEBI" id="CHEBI:60240"/>
        <label>2</label>
        <note>catalytic</note>
    </ligand>
</feature>
<keyword evidence="8 9" id="KW-0378">Hydrolase</keyword>
<gene>
    <name evidence="13" type="ORF">BS47DRAFT_1391224</name>
</gene>
<evidence type="ECO:0000313" key="14">
    <source>
        <dbReference type="Proteomes" id="UP000886523"/>
    </source>
</evidence>
<comment type="caution">
    <text evidence="13">The sequence shown here is derived from an EMBL/GenBank/DDBJ whole genome shotgun (WGS) entry which is preliminary data.</text>
</comment>
<dbReference type="GO" id="GO:0004239">
    <property type="term" value="F:initiator methionyl aminopeptidase activity"/>
    <property type="evidence" value="ECO:0007669"/>
    <property type="project" value="UniProtKB-UniRule"/>
</dbReference>
<evidence type="ECO:0000256" key="8">
    <source>
        <dbReference type="ARBA" id="ARBA00022801"/>
    </source>
</evidence>
<evidence type="ECO:0000256" key="1">
    <source>
        <dbReference type="ARBA" id="ARBA00000294"/>
    </source>
</evidence>
<keyword evidence="4 9" id="KW-0031">Aminopeptidase</keyword>
<dbReference type="InterPro" id="IPR050247">
    <property type="entry name" value="Met_Aminopeptidase_Type2"/>
</dbReference>
<dbReference type="InterPro" id="IPR000994">
    <property type="entry name" value="Pept_M24"/>
</dbReference>
<organism evidence="13 14">
    <name type="scientific">Hydnum rufescens UP504</name>
    <dbReference type="NCBI Taxonomy" id="1448309"/>
    <lineage>
        <taxon>Eukaryota</taxon>
        <taxon>Fungi</taxon>
        <taxon>Dikarya</taxon>
        <taxon>Basidiomycota</taxon>
        <taxon>Agaricomycotina</taxon>
        <taxon>Agaricomycetes</taxon>
        <taxon>Cantharellales</taxon>
        <taxon>Hydnaceae</taxon>
        <taxon>Hydnum</taxon>
    </lineage>
</organism>
<comment type="similarity">
    <text evidence="9">Belongs to the peptidase M24A family. Methionine aminopeptidase eukaryotic type 2 subfamily.</text>
</comment>
<dbReference type="EMBL" id="MU128945">
    <property type="protein sequence ID" value="KAF9515896.1"/>
    <property type="molecule type" value="Genomic_DNA"/>
</dbReference>
<feature type="binding site" evidence="9">
    <location>
        <position position="184"/>
    </location>
    <ligand>
        <name>substrate</name>
    </ligand>
</feature>
<comment type="cofactor">
    <cofactor evidence="3">
        <name>Fe(2+)</name>
        <dbReference type="ChEBI" id="CHEBI:29033"/>
    </cofactor>
</comment>
<dbReference type="SUPFAM" id="SSF46785">
    <property type="entry name" value="Winged helix' DNA-binding domain"/>
    <property type="match status" value="1"/>
</dbReference>
<dbReference type="GO" id="GO:0006508">
    <property type="term" value="P:proteolysis"/>
    <property type="evidence" value="ECO:0007669"/>
    <property type="project" value="UniProtKB-KW"/>
</dbReference>
<dbReference type="GO" id="GO:0070006">
    <property type="term" value="F:metalloaminopeptidase activity"/>
    <property type="evidence" value="ECO:0007669"/>
    <property type="project" value="UniProtKB-UniRule"/>
</dbReference>
<dbReference type="Gene3D" id="1.10.10.10">
    <property type="entry name" value="Winged helix-like DNA-binding domain superfamily/Winged helix DNA-binding domain"/>
    <property type="match status" value="1"/>
</dbReference>
<dbReference type="Proteomes" id="UP000886523">
    <property type="component" value="Unassembled WGS sequence"/>
</dbReference>
<dbReference type="EC" id="3.4.11.18" evidence="9"/>
<dbReference type="Pfam" id="PF00557">
    <property type="entry name" value="Peptidase_M24"/>
    <property type="match status" value="1"/>
</dbReference>
<dbReference type="NCBIfam" id="TIGR00501">
    <property type="entry name" value="met_pdase_II"/>
    <property type="match status" value="1"/>
</dbReference>
<dbReference type="Gene3D" id="3.90.230.10">
    <property type="entry name" value="Creatinase/methionine aminopeptidase superfamily"/>
    <property type="match status" value="1"/>
</dbReference>
<feature type="binding site" evidence="9">
    <location>
        <position position="215"/>
    </location>
    <ligand>
        <name>a divalent metal cation</name>
        <dbReference type="ChEBI" id="CHEBI:60240"/>
        <label>1</label>
    </ligand>
</feature>
<evidence type="ECO:0000256" key="5">
    <source>
        <dbReference type="ARBA" id="ARBA00022490"/>
    </source>
</evidence>
<evidence type="ECO:0000259" key="12">
    <source>
        <dbReference type="Pfam" id="PF00557"/>
    </source>
</evidence>
<reference evidence="13" key="1">
    <citation type="journal article" date="2020" name="Nat. Commun.">
        <title>Large-scale genome sequencing of mycorrhizal fungi provides insights into the early evolution of symbiotic traits.</title>
        <authorList>
            <person name="Miyauchi S."/>
            <person name="Kiss E."/>
            <person name="Kuo A."/>
            <person name="Drula E."/>
            <person name="Kohler A."/>
            <person name="Sanchez-Garcia M."/>
            <person name="Morin E."/>
            <person name="Andreopoulos B."/>
            <person name="Barry K.W."/>
            <person name="Bonito G."/>
            <person name="Buee M."/>
            <person name="Carver A."/>
            <person name="Chen C."/>
            <person name="Cichocki N."/>
            <person name="Clum A."/>
            <person name="Culley D."/>
            <person name="Crous P.W."/>
            <person name="Fauchery L."/>
            <person name="Girlanda M."/>
            <person name="Hayes R.D."/>
            <person name="Keri Z."/>
            <person name="LaButti K."/>
            <person name="Lipzen A."/>
            <person name="Lombard V."/>
            <person name="Magnuson J."/>
            <person name="Maillard F."/>
            <person name="Murat C."/>
            <person name="Nolan M."/>
            <person name="Ohm R.A."/>
            <person name="Pangilinan J."/>
            <person name="Pereira M.F."/>
            <person name="Perotto S."/>
            <person name="Peter M."/>
            <person name="Pfister S."/>
            <person name="Riley R."/>
            <person name="Sitrit Y."/>
            <person name="Stielow J.B."/>
            <person name="Szollosi G."/>
            <person name="Zifcakova L."/>
            <person name="Stursova M."/>
            <person name="Spatafora J.W."/>
            <person name="Tedersoo L."/>
            <person name="Vaario L.M."/>
            <person name="Yamada A."/>
            <person name="Yan M."/>
            <person name="Wang P."/>
            <person name="Xu J."/>
            <person name="Bruns T."/>
            <person name="Baldrian P."/>
            <person name="Vilgalys R."/>
            <person name="Dunand C."/>
            <person name="Henrissat B."/>
            <person name="Grigoriev I.V."/>
            <person name="Hibbett D."/>
            <person name="Nagy L.G."/>
            <person name="Martin F.M."/>
        </authorList>
    </citation>
    <scope>NUCLEOTIDE SEQUENCE</scope>
    <source>
        <strain evidence="13">UP504</strain>
    </source>
</reference>
<evidence type="ECO:0000256" key="2">
    <source>
        <dbReference type="ARBA" id="ARBA00001936"/>
    </source>
</evidence>
<feature type="binding site" evidence="9">
    <location>
        <position position="424"/>
    </location>
    <ligand>
        <name>a divalent metal cation</name>
        <dbReference type="ChEBI" id="CHEBI:60240"/>
        <label>1</label>
    </ligand>
</feature>
<keyword evidence="6 9" id="KW-0645">Protease</keyword>
<feature type="compositionally biased region" description="Acidic residues" evidence="11">
    <location>
        <begin position="29"/>
        <end position="41"/>
    </location>
</feature>
<keyword evidence="14" id="KW-1185">Reference proteome</keyword>
<dbReference type="InterPro" id="IPR036388">
    <property type="entry name" value="WH-like_DNA-bd_sf"/>
</dbReference>
<dbReference type="SUPFAM" id="SSF55920">
    <property type="entry name" value="Creatinase/aminopeptidase"/>
    <property type="match status" value="1"/>
</dbReference>
<evidence type="ECO:0000256" key="6">
    <source>
        <dbReference type="ARBA" id="ARBA00022670"/>
    </source>
</evidence>
<proteinExistence type="inferred from homology"/>
<comment type="subcellular location">
    <subcellularLocation>
        <location evidence="9">Cytoplasm</location>
    </subcellularLocation>
</comment>
<protein>
    <recommendedName>
        <fullName evidence="9">Methionine aminopeptidase 2</fullName>
        <shortName evidence="9">MAP 2</shortName>
        <shortName evidence="9">MetAP 2</shortName>
        <ecNumber evidence="9">3.4.11.18</ecNumber>
    </recommendedName>
    <alternativeName>
        <fullName evidence="9">Peptidase M</fullName>
    </alternativeName>
</protein>
<evidence type="ECO:0000256" key="11">
    <source>
        <dbReference type="SAM" id="MobiDB-lite"/>
    </source>
</evidence>
<dbReference type="InterPro" id="IPR002468">
    <property type="entry name" value="Pept_M24A_MAP2"/>
</dbReference>
<feature type="compositionally biased region" description="Basic residues" evidence="11">
    <location>
        <begin position="49"/>
        <end position="62"/>
    </location>
</feature>
<evidence type="ECO:0000256" key="3">
    <source>
        <dbReference type="ARBA" id="ARBA00001954"/>
    </source>
</evidence>
<feature type="binding site" evidence="9">
    <location>
        <position position="215"/>
    </location>
    <ligand>
        <name>a divalent metal cation</name>
        <dbReference type="ChEBI" id="CHEBI:60240"/>
        <label>2</label>
        <note>catalytic</note>
    </ligand>
</feature>
<dbReference type="InterPro" id="IPR036005">
    <property type="entry name" value="Creatinase/aminopeptidase-like"/>
</dbReference>
<dbReference type="PANTHER" id="PTHR45777">
    <property type="entry name" value="METHIONINE AMINOPEPTIDASE 2"/>
    <property type="match status" value="1"/>
</dbReference>
<dbReference type="HAMAP" id="MF_03175">
    <property type="entry name" value="MetAP_2_euk"/>
    <property type="match status" value="1"/>
</dbReference>
<feature type="domain" description="Peptidase M24" evidence="12">
    <location>
        <begin position="121"/>
        <end position="319"/>
    </location>
</feature>
<feature type="binding site" evidence="9">
    <location>
        <position position="424"/>
    </location>
    <ligand>
        <name>a divalent metal cation</name>
        <dbReference type="ChEBI" id="CHEBI:60240"/>
        <label>2</label>
        <note>catalytic</note>
    </ligand>
</feature>
<dbReference type="PANTHER" id="PTHR45777:SF2">
    <property type="entry name" value="METHIONINE AMINOPEPTIDASE 2"/>
    <property type="match status" value="1"/>
</dbReference>
<evidence type="ECO:0000256" key="4">
    <source>
        <dbReference type="ARBA" id="ARBA00022438"/>
    </source>
</evidence>
<dbReference type="OrthoDB" id="7848262at2759"/>
<keyword evidence="7 9" id="KW-0479">Metal-binding</keyword>
<evidence type="ECO:0000256" key="7">
    <source>
        <dbReference type="ARBA" id="ARBA00022723"/>
    </source>
</evidence>
<evidence type="ECO:0000256" key="10">
    <source>
        <dbReference type="RuleBase" id="RU003653"/>
    </source>
</evidence>
<evidence type="ECO:0000313" key="13">
    <source>
        <dbReference type="EMBL" id="KAF9515896.1"/>
    </source>
</evidence>
<dbReference type="AlphaFoldDB" id="A0A9P6B402"/>
<feature type="region of interest" description="Disordered" evidence="11">
    <location>
        <begin position="1"/>
        <end position="68"/>
    </location>
</feature>
<dbReference type="GO" id="GO:0046872">
    <property type="term" value="F:metal ion binding"/>
    <property type="evidence" value="ECO:0007669"/>
    <property type="project" value="UniProtKB-UniRule"/>
</dbReference>
<dbReference type="CDD" id="cd01088">
    <property type="entry name" value="MetAP2"/>
    <property type="match status" value="1"/>
</dbReference>
<feature type="binding site" evidence="9">
    <location>
        <position position="290"/>
    </location>
    <ligand>
        <name>substrate</name>
    </ligand>
</feature>
<comment type="function">
    <text evidence="9 10">Cotranslationally removes the N-terminal methionine from nascent proteins. The N-terminal methionine is often cleaved when the second residue in the primary sequence is small and uncharged (Met-Ala-, Cys, Gly, Pro, Ser, Thr, or Val).</text>
</comment>
<comment type="cofactor">
    <cofactor evidence="9">
        <name>Co(2+)</name>
        <dbReference type="ChEBI" id="CHEBI:48828"/>
    </cofactor>
    <cofactor evidence="9">
        <name>Zn(2+)</name>
        <dbReference type="ChEBI" id="CHEBI:29105"/>
    </cofactor>
    <cofactor evidence="9">
        <name>Mn(2+)</name>
        <dbReference type="ChEBI" id="CHEBI:29035"/>
    </cofactor>
    <cofactor evidence="9">
        <name>Fe(2+)</name>
        <dbReference type="ChEBI" id="CHEBI:29033"/>
    </cofactor>
    <text evidence="9">Binds 2 divalent metal cations per subunit. Has a high-affinity and a low affinity metal-binding site. The true nature of the physiological cofactor is under debate. The enzyme is active with cobalt, zinc, manganese or divalent iron ions. Most likely, methionine aminopeptidases function as mononuclear Fe(2+)-metalloproteases under physiological conditions, and the catalytically relevant metal-binding site has been assigned to the histidine-containing high-affinity site.</text>
</comment>
<dbReference type="InterPro" id="IPR001714">
    <property type="entry name" value="Pept_M24_MAP"/>
</dbReference>
<keyword evidence="5 9" id="KW-0963">Cytoplasm</keyword>
<feature type="binding site" evidence="9">
    <location>
        <position position="204"/>
    </location>
    <ligand>
        <name>a divalent metal cation</name>
        <dbReference type="ChEBI" id="CHEBI:60240"/>
        <label>1</label>
    </ligand>
</feature>
<evidence type="ECO:0000256" key="9">
    <source>
        <dbReference type="HAMAP-Rule" id="MF_03175"/>
    </source>
</evidence>
<dbReference type="GO" id="GO:0005737">
    <property type="term" value="C:cytoplasm"/>
    <property type="evidence" value="ECO:0007669"/>
    <property type="project" value="UniProtKB-SubCell"/>
</dbReference>
<sequence>MIDKTAGITEQTTTKDEEMPPAPPHAVEGEADDDDDDDDVAAPDIGGEKKKKKKKKSKKKKAAAVVQSDPPRVGLSKLFPNGVSPPLMSPLLFSNSFRTTSEEKRYIEREIENNPETTYSSIRRAAEVHRQVRAHARRTIRPGMSMTEICENIENGTRALVEEDGFEAGIGFPTGVNLNECAAHFSPNANDKTYLKEGDIMKVDFGVQVKGRIVDSAFTLSWNPDYENLITAVQEATNTGEAGIDVRLGELGGKIQEVMESYEVTIGTKTYPVKSIENLTGHTIGLYQIHGGKAGKSVPIVKTNDQTKMEEGEYFAIETFGSTGRGRVAESGECSHYAKLPDAPRLRKDDSLIKHVLGTLHNRRARSLNTINKHFGTLPFCRRYLDRVGETSYLYGLQRLIKDGIVHDYPPLKDQPGSMTAQFEHTILLRPTVKEVVSRGEDY</sequence>
<comment type="catalytic activity">
    <reaction evidence="1 9 10">
        <text>Release of N-terminal amino acids, preferentially methionine, from peptides and arylamides.</text>
        <dbReference type="EC" id="3.4.11.18"/>
    </reaction>
</comment>
<comment type="cofactor">
    <cofactor evidence="2">
        <name>Mn(2+)</name>
        <dbReference type="ChEBI" id="CHEBI:29035"/>
    </cofactor>
</comment>
<dbReference type="PRINTS" id="PR00599">
    <property type="entry name" value="MAPEPTIDASE"/>
</dbReference>
<dbReference type="InterPro" id="IPR036390">
    <property type="entry name" value="WH_DNA-bd_sf"/>
</dbReference>
<name>A0A9P6B402_9AGAM</name>